<evidence type="ECO:0000259" key="12">
    <source>
        <dbReference type="PROSITE" id="PS50109"/>
    </source>
</evidence>
<keyword evidence="7" id="KW-0418">Kinase</keyword>
<comment type="catalytic activity">
    <reaction evidence="1">
        <text>ATP + protein L-histidine = ADP + protein N-phospho-L-histidine.</text>
        <dbReference type="EC" id="2.7.13.3"/>
    </reaction>
</comment>
<dbReference type="SMART" id="SM00388">
    <property type="entry name" value="HisKA"/>
    <property type="match status" value="1"/>
</dbReference>
<dbReference type="InterPro" id="IPR050428">
    <property type="entry name" value="TCS_sensor_his_kinase"/>
</dbReference>
<dbReference type="Pfam" id="PF02518">
    <property type="entry name" value="HATPase_c"/>
    <property type="match status" value="1"/>
</dbReference>
<sequence>MASDTATAKPDRGPGPGWLRWLPNSRIGRLILVLNMLGLAILIVGALVLNELRRGLVNARIDSLATQGELIATIIDQTATVGEPTPALDAGYASQVLQLLSNPRTQRARLFDAHGKLIADSYWVADRVEWKVLPPARARDGDGGVNLQLQAPAAPPGPPNRAKEALAREVREALNGQHRAGMRLGDDGEQVVSVSLPIQHVQAVLGVLTLEAGDVDQVIARQRAAMLPFILLSIAVTLASSLLLNNLIAHPVRRLARAADRVRLSRARAISLPDIAGRQDELGDLTRSLEAMTGALSERMDAIERFAADVAHEIKNPLTSMRSAVETLDIVTDPAARERLLRILKLDVQRLDRLVTDISNASRLDAELSREDPRAFDLGRLMGEIVQLYDAQARPGEVGVRFTPAQTLEPILVSGREGPIGQVFRNLIDNARSFSPEGGEVRVTLERQRGEALAVVEDDGPGVPPDNLETVFERFYTSRPKGAAFGGNSGLGLSIARQIVQAHGGTIRAENRVDAAGAVQGARFIVVLPEARR</sequence>
<evidence type="ECO:0000259" key="13">
    <source>
        <dbReference type="PROSITE" id="PS50885"/>
    </source>
</evidence>
<keyword evidence="6 11" id="KW-0812">Transmembrane</keyword>
<dbReference type="Pfam" id="PF13755">
    <property type="entry name" value="Sensor_TM1"/>
    <property type="match status" value="1"/>
</dbReference>
<comment type="caution">
    <text evidence="14">The sequence shown here is derived from an EMBL/GenBank/DDBJ whole genome shotgun (WGS) entry which is preliminary data.</text>
</comment>
<dbReference type="Pfam" id="PF00672">
    <property type="entry name" value="HAMP"/>
    <property type="match status" value="1"/>
</dbReference>
<evidence type="ECO:0000313" key="15">
    <source>
        <dbReference type="Proteomes" id="UP001597216"/>
    </source>
</evidence>
<feature type="transmembrane region" description="Helical" evidence="11">
    <location>
        <begin position="225"/>
        <end position="244"/>
    </location>
</feature>
<evidence type="ECO:0000256" key="10">
    <source>
        <dbReference type="ARBA" id="ARBA00023136"/>
    </source>
</evidence>
<dbReference type="CDD" id="cd00082">
    <property type="entry name" value="HisKA"/>
    <property type="match status" value="1"/>
</dbReference>
<dbReference type="InterPro" id="IPR003661">
    <property type="entry name" value="HisK_dim/P_dom"/>
</dbReference>
<dbReference type="SMART" id="SM00387">
    <property type="entry name" value="HATPase_c"/>
    <property type="match status" value="1"/>
</dbReference>
<dbReference type="InterPro" id="IPR025919">
    <property type="entry name" value="Stimulus_sens_dom"/>
</dbReference>
<dbReference type="PANTHER" id="PTHR45436:SF5">
    <property type="entry name" value="SENSOR HISTIDINE KINASE TRCS"/>
    <property type="match status" value="1"/>
</dbReference>
<dbReference type="EC" id="2.7.13.3" evidence="3"/>
<dbReference type="Gene3D" id="1.10.287.130">
    <property type="match status" value="1"/>
</dbReference>
<feature type="transmembrane region" description="Helical" evidence="11">
    <location>
        <begin position="27"/>
        <end position="49"/>
    </location>
</feature>
<dbReference type="InterPro" id="IPR004358">
    <property type="entry name" value="Sig_transdc_His_kin-like_C"/>
</dbReference>
<dbReference type="InterPro" id="IPR005467">
    <property type="entry name" value="His_kinase_dom"/>
</dbReference>
<name>A0ABW3T231_9CAUL</name>
<evidence type="ECO:0000256" key="9">
    <source>
        <dbReference type="ARBA" id="ARBA00023012"/>
    </source>
</evidence>
<evidence type="ECO:0000256" key="4">
    <source>
        <dbReference type="ARBA" id="ARBA00022553"/>
    </source>
</evidence>
<evidence type="ECO:0000256" key="6">
    <source>
        <dbReference type="ARBA" id="ARBA00022692"/>
    </source>
</evidence>
<dbReference type="Pfam" id="PF00512">
    <property type="entry name" value="HisKA"/>
    <property type="match status" value="1"/>
</dbReference>
<dbReference type="InterPro" id="IPR036097">
    <property type="entry name" value="HisK_dim/P_sf"/>
</dbReference>
<keyword evidence="10 11" id="KW-0472">Membrane</keyword>
<feature type="domain" description="HAMP" evidence="13">
    <location>
        <begin position="246"/>
        <end position="301"/>
    </location>
</feature>
<dbReference type="RefSeq" id="WP_377353598.1">
    <property type="nucleotide sequence ID" value="NZ_JBHTLQ010000021.1"/>
</dbReference>
<comment type="subcellular location">
    <subcellularLocation>
        <location evidence="2">Membrane</location>
    </subcellularLocation>
</comment>
<keyword evidence="5" id="KW-0808">Transferase</keyword>
<organism evidence="14 15">
    <name type="scientific">Phenylobacterium conjunctum</name>
    <dbReference type="NCBI Taxonomy" id="1298959"/>
    <lineage>
        <taxon>Bacteria</taxon>
        <taxon>Pseudomonadati</taxon>
        <taxon>Pseudomonadota</taxon>
        <taxon>Alphaproteobacteria</taxon>
        <taxon>Caulobacterales</taxon>
        <taxon>Caulobacteraceae</taxon>
        <taxon>Phenylobacterium</taxon>
    </lineage>
</organism>
<reference evidence="15" key="1">
    <citation type="journal article" date="2019" name="Int. J. Syst. Evol. Microbiol.">
        <title>The Global Catalogue of Microorganisms (GCM) 10K type strain sequencing project: providing services to taxonomists for standard genome sequencing and annotation.</title>
        <authorList>
            <consortium name="The Broad Institute Genomics Platform"/>
            <consortium name="The Broad Institute Genome Sequencing Center for Infectious Disease"/>
            <person name="Wu L."/>
            <person name="Ma J."/>
        </authorList>
    </citation>
    <scope>NUCLEOTIDE SEQUENCE [LARGE SCALE GENOMIC DNA]</scope>
    <source>
        <strain evidence="15">CCUG 55074</strain>
    </source>
</reference>
<dbReference type="SUPFAM" id="SSF47384">
    <property type="entry name" value="Homodimeric domain of signal transducing histidine kinase"/>
    <property type="match status" value="1"/>
</dbReference>
<dbReference type="InterPro" id="IPR025908">
    <property type="entry name" value="Sensor_TM1"/>
</dbReference>
<keyword evidence="9" id="KW-0902">Two-component regulatory system</keyword>
<accession>A0ABW3T231</accession>
<keyword evidence="15" id="KW-1185">Reference proteome</keyword>
<evidence type="ECO:0000256" key="11">
    <source>
        <dbReference type="SAM" id="Phobius"/>
    </source>
</evidence>
<proteinExistence type="predicted"/>
<evidence type="ECO:0000256" key="8">
    <source>
        <dbReference type="ARBA" id="ARBA00022989"/>
    </source>
</evidence>
<dbReference type="InterPro" id="IPR036890">
    <property type="entry name" value="HATPase_C_sf"/>
</dbReference>
<dbReference type="Gene3D" id="3.30.565.10">
    <property type="entry name" value="Histidine kinase-like ATPase, C-terminal domain"/>
    <property type="match status" value="1"/>
</dbReference>
<evidence type="ECO:0000313" key="14">
    <source>
        <dbReference type="EMBL" id="MFD1191083.1"/>
    </source>
</evidence>
<evidence type="ECO:0000256" key="3">
    <source>
        <dbReference type="ARBA" id="ARBA00012438"/>
    </source>
</evidence>
<dbReference type="InterPro" id="IPR003594">
    <property type="entry name" value="HATPase_dom"/>
</dbReference>
<dbReference type="PROSITE" id="PS50109">
    <property type="entry name" value="HIS_KIN"/>
    <property type="match status" value="1"/>
</dbReference>
<feature type="domain" description="Histidine kinase" evidence="12">
    <location>
        <begin position="309"/>
        <end position="532"/>
    </location>
</feature>
<dbReference type="PANTHER" id="PTHR45436">
    <property type="entry name" value="SENSOR HISTIDINE KINASE YKOH"/>
    <property type="match status" value="1"/>
</dbReference>
<evidence type="ECO:0000256" key="2">
    <source>
        <dbReference type="ARBA" id="ARBA00004370"/>
    </source>
</evidence>
<dbReference type="Pfam" id="PF13756">
    <property type="entry name" value="Stimulus_sens_1"/>
    <property type="match status" value="1"/>
</dbReference>
<dbReference type="EMBL" id="JBHTLQ010000021">
    <property type="protein sequence ID" value="MFD1191083.1"/>
    <property type="molecule type" value="Genomic_DNA"/>
</dbReference>
<dbReference type="SMART" id="SM00304">
    <property type="entry name" value="HAMP"/>
    <property type="match status" value="1"/>
</dbReference>
<dbReference type="CDD" id="cd06225">
    <property type="entry name" value="HAMP"/>
    <property type="match status" value="1"/>
</dbReference>
<dbReference type="Proteomes" id="UP001597216">
    <property type="component" value="Unassembled WGS sequence"/>
</dbReference>
<dbReference type="PROSITE" id="PS50885">
    <property type="entry name" value="HAMP"/>
    <property type="match status" value="1"/>
</dbReference>
<keyword evidence="4" id="KW-0597">Phosphoprotein</keyword>
<evidence type="ECO:0000256" key="1">
    <source>
        <dbReference type="ARBA" id="ARBA00000085"/>
    </source>
</evidence>
<dbReference type="Gene3D" id="6.10.340.10">
    <property type="match status" value="1"/>
</dbReference>
<evidence type="ECO:0000256" key="5">
    <source>
        <dbReference type="ARBA" id="ARBA00022679"/>
    </source>
</evidence>
<dbReference type="InterPro" id="IPR003660">
    <property type="entry name" value="HAMP_dom"/>
</dbReference>
<dbReference type="SUPFAM" id="SSF55874">
    <property type="entry name" value="ATPase domain of HSP90 chaperone/DNA topoisomerase II/histidine kinase"/>
    <property type="match status" value="1"/>
</dbReference>
<keyword evidence="8 11" id="KW-1133">Transmembrane helix</keyword>
<dbReference type="PRINTS" id="PR00344">
    <property type="entry name" value="BCTRLSENSOR"/>
</dbReference>
<gene>
    <name evidence="14" type="ORF">ACFQ27_10870</name>
</gene>
<evidence type="ECO:0000256" key="7">
    <source>
        <dbReference type="ARBA" id="ARBA00022777"/>
    </source>
</evidence>
<protein>
    <recommendedName>
        <fullName evidence="3">histidine kinase</fullName>
        <ecNumber evidence="3">2.7.13.3</ecNumber>
    </recommendedName>
</protein>